<gene>
    <name evidence="6" type="ORF">LTR84_008695</name>
</gene>
<proteinExistence type="predicted"/>
<dbReference type="GeneID" id="89976858"/>
<dbReference type="InterPro" id="IPR006115">
    <property type="entry name" value="6PGDH_NADP-bd"/>
</dbReference>
<dbReference type="AlphaFoldDB" id="A0AAV9MWJ2"/>
<dbReference type="PANTHER" id="PTHR22981:SF81">
    <property type="entry name" value="DEHYDROGENASE, PUTATIVE-RELATED"/>
    <property type="match status" value="1"/>
</dbReference>
<dbReference type="PANTHER" id="PTHR22981">
    <property type="entry name" value="3-HYDROXYISOBUTYRATE DEHYDROGENASE-RELATED"/>
    <property type="match status" value="1"/>
</dbReference>
<comment type="caution">
    <text evidence="6">The sequence shown here is derived from an EMBL/GenBank/DDBJ whole genome shotgun (WGS) entry which is preliminary data.</text>
</comment>
<feature type="domain" description="3-hydroxyisobutyrate dehydrogenase-like NAD-binding" evidence="5">
    <location>
        <begin position="184"/>
        <end position="297"/>
    </location>
</feature>
<dbReference type="Gene3D" id="3.40.50.720">
    <property type="entry name" value="NAD(P)-binding Rossmann-like Domain"/>
    <property type="match status" value="1"/>
</dbReference>
<dbReference type="Pfam" id="PF14833">
    <property type="entry name" value="NAD_binding_11"/>
    <property type="match status" value="1"/>
</dbReference>
<dbReference type="SUPFAM" id="SSF51735">
    <property type="entry name" value="NAD(P)-binding Rossmann-fold domains"/>
    <property type="match status" value="1"/>
</dbReference>
<name>A0AAV9MWJ2_9EURO</name>
<dbReference type="InterPro" id="IPR002204">
    <property type="entry name" value="3-OH-isobutyrate_DH-rel_CS"/>
</dbReference>
<dbReference type="InterPro" id="IPR013328">
    <property type="entry name" value="6PGD_dom2"/>
</dbReference>
<dbReference type="GO" id="GO:0051287">
    <property type="term" value="F:NAD binding"/>
    <property type="evidence" value="ECO:0007669"/>
    <property type="project" value="InterPro"/>
</dbReference>
<dbReference type="Pfam" id="PF03446">
    <property type="entry name" value="NAD_binding_2"/>
    <property type="match status" value="1"/>
</dbReference>
<keyword evidence="2" id="KW-0520">NAD</keyword>
<feature type="domain" description="6-phosphogluconate dehydrogenase NADP-binding" evidence="4">
    <location>
        <begin position="5"/>
        <end position="155"/>
    </location>
</feature>
<dbReference type="InterPro" id="IPR036291">
    <property type="entry name" value="NAD(P)-bd_dom_sf"/>
</dbReference>
<dbReference type="RefSeq" id="XP_064701514.1">
    <property type="nucleotide sequence ID" value="XM_064852240.1"/>
</dbReference>
<evidence type="ECO:0000256" key="1">
    <source>
        <dbReference type="ARBA" id="ARBA00023002"/>
    </source>
</evidence>
<keyword evidence="7" id="KW-1185">Reference proteome</keyword>
<dbReference type="Proteomes" id="UP001358417">
    <property type="component" value="Unassembled WGS sequence"/>
</dbReference>
<dbReference type="PROSITE" id="PS00895">
    <property type="entry name" value="3_HYDROXYISOBUT_DH"/>
    <property type="match status" value="1"/>
</dbReference>
<evidence type="ECO:0000256" key="3">
    <source>
        <dbReference type="PIRSR" id="PIRSR000103-1"/>
    </source>
</evidence>
<dbReference type="InterPro" id="IPR008927">
    <property type="entry name" value="6-PGluconate_DH-like_C_sf"/>
</dbReference>
<feature type="active site" evidence="3">
    <location>
        <position position="190"/>
    </location>
</feature>
<dbReference type="GO" id="GO:0006574">
    <property type="term" value="P:L-valine catabolic process"/>
    <property type="evidence" value="ECO:0007669"/>
    <property type="project" value="TreeGrafter"/>
</dbReference>
<dbReference type="GO" id="GO:0008442">
    <property type="term" value="F:3-hydroxyisobutyrate dehydrogenase activity"/>
    <property type="evidence" value="ECO:0007669"/>
    <property type="project" value="TreeGrafter"/>
</dbReference>
<reference evidence="6 7" key="1">
    <citation type="submission" date="2023-08" db="EMBL/GenBank/DDBJ databases">
        <title>Black Yeasts Isolated from many extreme environments.</title>
        <authorList>
            <person name="Coleine C."/>
            <person name="Stajich J.E."/>
            <person name="Selbmann L."/>
        </authorList>
    </citation>
    <scope>NUCLEOTIDE SEQUENCE [LARGE SCALE GENOMIC DNA]</scope>
    <source>
        <strain evidence="6 7">CCFEE 5792</strain>
    </source>
</reference>
<organism evidence="6 7">
    <name type="scientific">Exophiala bonariae</name>
    <dbReference type="NCBI Taxonomy" id="1690606"/>
    <lineage>
        <taxon>Eukaryota</taxon>
        <taxon>Fungi</taxon>
        <taxon>Dikarya</taxon>
        <taxon>Ascomycota</taxon>
        <taxon>Pezizomycotina</taxon>
        <taxon>Eurotiomycetes</taxon>
        <taxon>Chaetothyriomycetidae</taxon>
        <taxon>Chaetothyriales</taxon>
        <taxon>Herpotrichiellaceae</taxon>
        <taxon>Exophiala</taxon>
    </lineage>
</organism>
<protein>
    <recommendedName>
        <fullName evidence="8">3-hydroxyisobutyrate dehydrogenase</fullName>
    </recommendedName>
</protein>
<evidence type="ECO:0000259" key="4">
    <source>
        <dbReference type="Pfam" id="PF03446"/>
    </source>
</evidence>
<evidence type="ECO:0008006" key="8">
    <source>
        <dbReference type="Google" id="ProtNLM"/>
    </source>
</evidence>
<evidence type="ECO:0000256" key="2">
    <source>
        <dbReference type="ARBA" id="ARBA00023027"/>
    </source>
</evidence>
<accession>A0AAV9MWJ2</accession>
<dbReference type="GO" id="GO:0005739">
    <property type="term" value="C:mitochondrion"/>
    <property type="evidence" value="ECO:0007669"/>
    <property type="project" value="TreeGrafter"/>
</dbReference>
<dbReference type="EMBL" id="JAVRRD010000033">
    <property type="protein sequence ID" value="KAK5045909.1"/>
    <property type="molecule type" value="Genomic_DNA"/>
</dbReference>
<evidence type="ECO:0000313" key="6">
    <source>
        <dbReference type="EMBL" id="KAK5045909.1"/>
    </source>
</evidence>
<dbReference type="GO" id="GO:0050661">
    <property type="term" value="F:NADP binding"/>
    <property type="evidence" value="ECO:0007669"/>
    <property type="project" value="InterPro"/>
</dbReference>
<sequence>MDADYGFIGLGNMGFHMAANMRNMMAKSATLHVFDVNKDICNRFLDKFSSSGPIRIATSSKDVARHSVTLIMMVPMDEHARAVCLHPETGVVAAGSAKDRLILDCSTLSVSTAKHVGQQLMDVGAGIYIDTPVSGGVAGAEAGTLSFFCGSSSNSQSNLIVRRLMATLSWMGASDRITLCGGIGTGLTTKLVNNYVALGNLAVAAQGVAFGVRQGLDPKILYQCVKGSTGDSLVWTAMYPVPGVNPKSASSNSFKAGFSSRLGLKDLGLAIKAGEEAGIDVSMGRTALGLYRQADQDPRTTGLDCAAIWLHINDEVGSFYP</sequence>
<dbReference type="InterPro" id="IPR029154">
    <property type="entry name" value="HIBADH-like_NADP-bd"/>
</dbReference>
<keyword evidence="1" id="KW-0560">Oxidoreductase</keyword>
<dbReference type="PIRSF" id="PIRSF000103">
    <property type="entry name" value="HIBADH"/>
    <property type="match status" value="1"/>
</dbReference>
<dbReference type="Gene3D" id="1.10.1040.10">
    <property type="entry name" value="N-(1-d-carboxylethyl)-l-norvaline Dehydrogenase, domain 2"/>
    <property type="match status" value="1"/>
</dbReference>
<dbReference type="SUPFAM" id="SSF48179">
    <property type="entry name" value="6-phosphogluconate dehydrogenase C-terminal domain-like"/>
    <property type="match status" value="1"/>
</dbReference>
<dbReference type="InterPro" id="IPR015815">
    <property type="entry name" value="HIBADH-related"/>
</dbReference>
<evidence type="ECO:0000313" key="7">
    <source>
        <dbReference type="Proteomes" id="UP001358417"/>
    </source>
</evidence>
<evidence type="ECO:0000259" key="5">
    <source>
        <dbReference type="Pfam" id="PF14833"/>
    </source>
</evidence>